<dbReference type="EMBL" id="SMFT01000001">
    <property type="protein sequence ID" value="TCK01424.1"/>
    <property type="molecule type" value="Genomic_DNA"/>
</dbReference>
<evidence type="ECO:0000313" key="1">
    <source>
        <dbReference type="EMBL" id="TCK01424.1"/>
    </source>
</evidence>
<dbReference type="PIRSF" id="PIRSF028744">
    <property type="entry name" value="Addict_mod_HI1419"/>
    <property type="match status" value="1"/>
</dbReference>
<dbReference type="InterPro" id="IPR009241">
    <property type="entry name" value="HigB-like"/>
</dbReference>
<dbReference type="PANTHER" id="PTHR41791:SF1">
    <property type="entry name" value="SSL7039 PROTEIN"/>
    <property type="match status" value="1"/>
</dbReference>
<keyword evidence="2" id="KW-1185">Reference proteome</keyword>
<organism evidence="1 2">
    <name type="scientific">Volucribacter psittacicida</name>
    <dbReference type="NCBI Taxonomy" id="203482"/>
    <lineage>
        <taxon>Bacteria</taxon>
        <taxon>Pseudomonadati</taxon>
        <taxon>Pseudomonadota</taxon>
        <taxon>Gammaproteobacteria</taxon>
        <taxon>Pasteurellales</taxon>
        <taxon>Pasteurellaceae</taxon>
        <taxon>Volucribacter</taxon>
    </lineage>
</organism>
<gene>
    <name evidence="1" type="ORF">EV694_0035</name>
</gene>
<sequence>MLFIIQTELFQSWLSKLKDLQGKAAIIHRINRAKNGNFGDHKSVGDGVYEMRIPKGPGYRVYYAKKKEITYILILGGNKSTQQEDIKKAKELWQEIKKQENEND</sequence>
<proteinExistence type="predicted"/>
<reference evidence="1 2" key="1">
    <citation type="submission" date="2019-03" db="EMBL/GenBank/DDBJ databases">
        <title>Genomic Encyclopedia of Type Strains, Phase IV (KMG-IV): sequencing the most valuable type-strain genomes for metagenomic binning, comparative biology and taxonomic classification.</title>
        <authorList>
            <person name="Goeker M."/>
        </authorList>
    </citation>
    <scope>NUCLEOTIDE SEQUENCE [LARGE SCALE GENOMIC DNA]</scope>
    <source>
        <strain evidence="1 2">DSM 15534</strain>
    </source>
</reference>
<dbReference type="AlphaFoldDB" id="A0A4R1G1D8"/>
<dbReference type="RefSeq" id="WP_132687569.1">
    <property type="nucleotide sequence ID" value="NZ_SMFT01000001.1"/>
</dbReference>
<dbReference type="OrthoDB" id="9800258at2"/>
<dbReference type="InterPro" id="IPR014056">
    <property type="entry name" value="TypeIITA-like_toxin_pred"/>
</dbReference>
<evidence type="ECO:0000313" key="2">
    <source>
        <dbReference type="Proteomes" id="UP000294702"/>
    </source>
</evidence>
<protein>
    <submittedName>
        <fullName evidence="1">Putative addiction module killer protein</fullName>
    </submittedName>
</protein>
<dbReference type="Proteomes" id="UP000294702">
    <property type="component" value="Unassembled WGS sequence"/>
</dbReference>
<dbReference type="PANTHER" id="PTHR41791">
    <property type="entry name" value="SSL7039 PROTEIN"/>
    <property type="match status" value="1"/>
</dbReference>
<name>A0A4R1G1D8_9PAST</name>
<dbReference type="NCBIfam" id="TIGR02683">
    <property type="entry name" value="upstrm_HI1419"/>
    <property type="match status" value="1"/>
</dbReference>
<accession>A0A4R1G1D8</accession>
<dbReference type="Pfam" id="PF05973">
    <property type="entry name" value="Gp49"/>
    <property type="match status" value="1"/>
</dbReference>
<comment type="caution">
    <text evidence="1">The sequence shown here is derived from an EMBL/GenBank/DDBJ whole genome shotgun (WGS) entry which is preliminary data.</text>
</comment>